<organism evidence="3 4">
    <name type="scientific">Alosa alosa</name>
    <name type="common">allis shad</name>
    <dbReference type="NCBI Taxonomy" id="278164"/>
    <lineage>
        <taxon>Eukaryota</taxon>
        <taxon>Metazoa</taxon>
        <taxon>Chordata</taxon>
        <taxon>Craniata</taxon>
        <taxon>Vertebrata</taxon>
        <taxon>Euteleostomi</taxon>
        <taxon>Actinopterygii</taxon>
        <taxon>Neopterygii</taxon>
        <taxon>Teleostei</taxon>
        <taxon>Clupei</taxon>
        <taxon>Clupeiformes</taxon>
        <taxon>Clupeoidei</taxon>
        <taxon>Clupeidae</taxon>
        <taxon>Alosa</taxon>
    </lineage>
</organism>
<feature type="region of interest" description="Disordered" evidence="1">
    <location>
        <begin position="818"/>
        <end position="838"/>
    </location>
</feature>
<feature type="compositionally biased region" description="Polar residues" evidence="1">
    <location>
        <begin position="352"/>
        <end position="362"/>
    </location>
</feature>
<evidence type="ECO:0000259" key="2">
    <source>
        <dbReference type="Pfam" id="PF20499"/>
    </source>
</evidence>
<evidence type="ECO:0000313" key="4">
    <source>
        <dbReference type="Proteomes" id="UP000823561"/>
    </source>
</evidence>
<feature type="region of interest" description="Disordered" evidence="1">
    <location>
        <begin position="196"/>
        <end position="217"/>
    </location>
</feature>
<sequence>MRSTNGLKRGQGHAGQKPECEQAAAGAKDGLQRSKKATEAQYLGQLVLTFGWYFGRSFKLLAENDVGYIKYVLDRHLEETQDPKRQTPINDGWLKDSLMSYVTLFPPVSCHLEVNVDRAIYGQGQYKFFTFLEMWRWYSLHKRYQADPQAVSEQERKTVRDAHAAVKQWLLKKEGDITTKSLKRFRLYILEKEKSQSGAAHPAATPSAPPTATPSAAAPAAAAPSCAWWCDDDDHMLDALVPFESSQGKPADELSTSQPQPPAGAAPPASPEPPLLAASGKRAKKSTKKSAKSQTQQPAPPAAAAPPASPEPPLLAASEKRAKKSAKSQTQKPSKSSNRPKPKPSSRSTKRQTQQPKPSTEQPAPKPPSRTSKRQTQQPAPSSPSQPEPPIHEAQQPETSTSLLLTLALSRRCQQPACISVSACPCHHVVAERLSCKCKNDSVELEGWVRLWEDPSGIPAADVTWLKEDSERGLFTAVQTFKDIRGQIKRRRVLKSDRMWFYPPEPPGYIGGGIPSLQPFFRSHLFFWRPVGVWRCSISCPRGDACTEAGSNTHLSKSGYHIQAARGGDGGPMGHWLAWDDAILRQLSEAHQAMFPAVLTAKRGVDKNVLNLLRDRTEGNTMAKVWRQVWENHMEEHNRRWDLYTTLLMALVRPGSIVSALGHGEFRAPPPPRELPCEWLLRHAFLLAEANNVQDYRSQILSTFGTALKMDSTKKASYPRVPTVWRGPTRCTWSAASHDGTPTGALRLCLEVGRGPVSTLHRSWTASTLAASCFSGRPSNRISGPQLMFNRTSCSGWNTCFARARGNLRLSPDGLVNDGPAPEEEVYQPGDPGAKADEAYQSDKDLEDIDAARITLTNNETATVHPPAFEDACSANPLSGFQELKAFCATLVQLGGADQMLQLTTDQRNAILDAWNAVEEHDKQPQKYHQLYRTHWGNTLYCRTKRDDLGDAALIQRVKMARRYAPTQQDISPQHNRLMYVLVKLLWLSAPQSSRIGPEKASILKAYERIQHRVLVDDPAYERI</sequence>
<feature type="compositionally biased region" description="Basic residues" evidence="1">
    <location>
        <begin position="338"/>
        <end position="350"/>
    </location>
</feature>
<dbReference type="PRINTS" id="PR01217">
    <property type="entry name" value="PRICHEXTENSN"/>
</dbReference>
<dbReference type="PANTHER" id="PTHR47773">
    <property type="entry name" value="SI:DKEY-9I5.2-RELATED"/>
    <property type="match status" value="1"/>
</dbReference>
<feature type="region of interest" description="Disordered" evidence="1">
    <location>
        <begin position="1"/>
        <end position="27"/>
    </location>
</feature>
<dbReference type="Pfam" id="PF20499">
    <property type="entry name" value="DUF6729"/>
    <property type="match status" value="1"/>
</dbReference>
<feature type="compositionally biased region" description="Pro residues" evidence="1">
    <location>
        <begin position="298"/>
        <end position="313"/>
    </location>
</feature>
<evidence type="ECO:0000313" key="3">
    <source>
        <dbReference type="EMBL" id="KAG5286515.1"/>
    </source>
</evidence>
<feature type="compositionally biased region" description="Basic residues" evidence="1">
    <location>
        <begin position="281"/>
        <end position="291"/>
    </location>
</feature>
<feature type="domain" description="DUF6729" evidence="2">
    <location>
        <begin position="492"/>
        <end position="682"/>
    </location>
</feature>
<reference evidence="3 4" key="1">
    <citation type="submission" date="2020-10" db="EMBL/GenBank/DDBJ databases">
        <title>Chromosome-scale genome assembly of the Allis shad, Alosa alosa.</title>
        <authorList>
            <person name="Margot Z."/>
            <person name="Christophe K."/>
            <person name="Cabau C."/>
            <person name="Louis A."/>
            <person name="Berthelot C."/>
            <person name="Parey E."/>
            <person name="Roest Crollius H."/>
            <person name="Montfort J."/>
            <person name="Robinson-Rechavi M."/>
            <person name="Bucao C."/>
            <person name="Bouchez O."/>
            <person name="Gislard M."/>
            <person name="Lluch J."/>
            <person name="Milhes M."/>
            <person name="Lampietro C."/>
            <person name="Lopez Roques C."/>
            <person name="Donnadieu C."/>
            <person name="Braasch I."/>
            <person name="Desvignes T."/>
            <person name="Postlethwait J."/>
            <person name="Bobe J."/>
            <person name="Guiguen Y."/>
        </authorList>
    </citation>
    <scope>NUCLEOTIDE SEQUENCE [LARGE SCALE GENOMIC DNA]</scope>
    <source>
        <strain evidence="3">M-15738</strain>
        <tissue evidence="3">Blood</tissue>
    </source>
</reference>
<dbReference type="Proteomes" id="UP000823561">
    <property type="component" value="Chromosome 1"/>
</dbReference>
<dbReference type="InterPro" id="IPR046616">
    <property type="entry name" value="DUF6729"/>
</dbReference>
<comment type="caution">
    <text evidence="3">The sequence shown here is derived from an EMBL/GenBank/DDBJ whole genome shotgun (WGS) entry which is preliminary data.</text>
</comment>
<gene>
    <name evidence="3" type="ORF">AALO_G00015660</name>
</gene>
<name>A0AAV6HGL9_9TELE</name>
<proteinExistence type="predicted"/>
<keyword evidence="4" id="KW-1185">Reference proteome</keyword>
<dbReference type="AlphaFoldDB" id="A0AAV6HGL9"/>
<dbReference type="EMBL" id="JADWDJ010000001">
    <property type="protein sequence ID" value="KAG5286515.1"/>
    <property type="molecule type" value="Genomic_DNA"/>
</dbReference>
<dbReference type="PANTHER" id="PTHR47773:SF1">
    <property type="entry name" value="C2H2-TYPE DOMAIN-CONTAINING PROTEIN"/>
    <property type="match status" value="1"/>
</dbReference>
<feature type="region of interest" description="Disordered" evidence="1">
    <location>
        <begin position="246"/>
        <end position="399"/>
    </location>
</feature>
<feature type="compositionally biased region" description="Pro residues" evidence="1">
    <location>
        <begin position="259"/>
        <end position="274"/>
    </location>
</feature>
<protein>
    <recommendedName>
        <fullName evidence="2">DUF6729 domain-containing protein</fullName>
    </recommendedName>
</protein>
<evidence type="ECO:0000256" key="1">
    <source>
        <dbReference type="SAM" id="MobiDB-lite"/>
    </source>
</evidence>
<accession>A0AAV6HGL9</accession>